<evidence type="ECO:0000313" key="3">
    <source>
        <dbReference type="EMBL" id="KAA5543187.1"/>
    </source>
</evidence>
<dbReference type="AlphaFoldDB" id="A0A5M6D6K8"/>
<sequence length="158" mass="16776">MKPRQNILAIFAAATLLLGNAAGWVHVAQHRHHGCSHPTACDLGSASPHHVQSSTGHSAEHCDCHESPLRKHWQHPAAAETACQSHHPDGNPAPADGHHGDDCAICHHLFTSRHGLVGLPRPIVVAIAAPTQSVRPDHDVVAFEFVTSANLLRGPPAV</sequence>
<feature type="signal peptide" evidence="2">
    <location>
        <begin position="1"/>
        <end position="27"/>
    </location>
</feature>
<feature type="chain" id="PRO_5024416977" evidence="2">
    <location>
        <begin position="28"/>
        <end position="158"/>
    </location>
</feature>
<reference evidence="3 4" key="1">
    <citation type="submission" date="2019-08" db="EMBL/GenBank/DDBJ databases">
        <authorList>
            <person name="Dhanesh K."/>
            <person name="Kumar G."/>
            <person name="Sasikala C."/>
            <person name="Venkata Ramana C."/>
        </authorList>
    </citation>
    <scope>NUCLEOTIDE SEQUENCE [LARGE SCALE GENOMIC DNA]</scope>
    <source>
        <strain evidence="3 4">JC645</strain>
    </source>
</reference>
<keyword evidence="2" id="KW-0732">Signal</keyword>
<protein>
    <submittedName>
        <fullName evidence="3">Uncharacterized protein</fullName>
    </submittedName>
</protein>
<name>A0A5M6D6K8_9BACT</name>
<dbReference type="RefSeq" id="WP_150076852.1">
    <property type="nucleotide sequence ID" value="NZ_VWOX01000006.1"/>
</dbReference>
<accession>A0A5M6D6K8</accession>
<evidence type="ECO:0000256" key="2">
    <source>
        <dbReference type="SAM" id="SignalP"/>
    </source>
</evidence>
<dbReference type="Proteomes" id="UP000324479">
    <property type="component" value="Unassembled WGS sequence"/>
</dbReference>
<evidence type="ECO:0000313" key="4">
    <source>
        <dbReference type="Proteomes" id="UP000324479"/>
    </source>
</evidence>
<proteinExistence type="predicted"/>
<dbReference type="EMBL" id="VWOX01000006">
    <property type="protein sequence ID" value="KAA5543187.1"/>
    <property type="molecule type" value="Genomic_DNA"/>
</dbReference>
<feature type="region of interest" description="Disordered" evidence="1">
    <location>
        <begin position="75"/>
        <end position="96"/>
    </location>
</feature>
<comment type="caution">
    <text evidence="3">The sequence shown here is derived from an EMBL/GenBank/DDBJ whole genome shotgun (WGS) entry which is preliminary data.</text>
</comment>
<gene>
    <name evidence="3" type="ORF">FYK55_12975</name>
</gene>
<organism evidence="3 4">
    <name type="scientific">Roseiconus nitratireducens</name>
    <dbReference type="NCBI Taxonomy" id="2605748"/>
    <lineage>
        <taxon>Bacteria</taxon>
        <taxon>Pseudomonadati</taxon>
        <taxon>Planctomycetota</taxon>
        <taxon>Planctomycetia</taxon>
        <taxon>Pirellulales</taxon>
        <taxon>Pirellulaceae</taxon>
        <taxon>Roseiconus</taxon>
    </lineage>
</organism>
<evidence type="ECO:0000256" key="1">
    <source>
        <dbReference type="SAM" id="MobiDB-lite"/>
    </source>
</evidence>
<keyword evidence="4" id="KW-1185">Reference proteome</keyword>